<dbReference type="EMBL" id="LRFC01000001">
    <property type="protein sequence ID" value="KZE69222.1"/>
    <property type="molecule type" value="Genomic_DNA"/>
</dbReference>
<dbReference type="AlphaFoldDB" id="A0A163SJF2"/>
<dbReference type="Gene3D" id="3.40.50.150">
    <property type="entry name" value="Vaccinia Virus protein VP39"/>
    <property type="match status" value="1"/>
</dbReference>
<evidence type="ECO:0000313" key="2">
    <source>
        <dbReference type="Proteomes" id="UP000076567"/>
    </source>
</evidence>
<accession>A0A163SJF2</accession>
<dbReference type="OrthoDB" id="9791837at2"/>
<dbReference type="Proteomes" id="UP000076567">
    <property type="component" value="Unassembled WGS sequence"/>
</dbReference>
<sequence length="248" mass="28008">MNIETISLNKKSWEVAAERFFGRTALPEYGPFAPLEDNLNLLGDLQGLKVLDIGCGSGHSLKYMDEKGVAELWGLDLSHQQIKVAHNVLSNTAAKVKLFESPMESNPGIPLNHFELVYSIFALGWTTNLEQTLSNIHSYLKPGGIFVFSWEHPLYSRFNQIEGNILVNKSYLEEGPYDHEAWKTTAIMQQFKVSTYINALISTGFTIEKVVEEVVLPENNRDKYTNSWYSCEKAETAPTTLIIKSSKR</sequence>
<dbReference type="PANTHER" id="PTHR43861">
    <property type="entry name" value="TRANS-ACONITATE 2-METHYLTRANSFERASE-RELATED"/>
    <property type="match status" value="1"/>
</dbReference>
<name>A0A163SJF2_9BACL</name>
<dbReference type="RefSeq" id="WP_066236621.1">
    <property type="nucleotide sequence ID" value="NZ_LRFC01000001.1"/>
</dbReference>
<evidence type="ECO:0000313" key="1">
    <source>
        <dbReference type="EMBL" id="KZE69222.1"/>
    </source>
</evidence>
<protein>
    <recommendedName>
        <fullName evidence="3">Methyltransferase type 11 domain-containing protein</fullName>
    </recommendedName>
</protein>
<organism evidence="1 2">
    <name type="scientific">Fictibacillus phosphorivorans</name>
    <dbReference type="NCBI Taxonomy" id="1221500"/>
    <lineage>
        <taxon>Bacteria</taxon>
        <taxon>Bacillati</taxon>
        <taxon>Bacillota</taxon>
        <taxon>Bacilli</taxon>
        <taxon>Bacillales</taxon>
        <taxon>Fictibacillaceae</taxon>
        <taxon>Fictibacillus</taxon>
    </lineage>
</organism>
<reference evidence="2" key="1">
    <citation type="submission" date="2016-01" db="EMBL/GenBank/DDBJ databases">
        <title>Draft genome of Chromobacterium sp. F49.</title>
        <authorList>
            <person name="Hong K.W."/>
        </authorList>
    </citation>
    <scope>NUCLEOTIDE SEQUENCE [LARGE SCALE GENOMIC DNA]</scope>
    <source>
        <strain evidence="2">P7IIIA</strain>
    </source>
</reference>
<dbReference type="Pfam" id="PF13489">
    <property type="entry name" value="Methyltransf_23"/>
    <property type="match status" value="1"/>
</dbReference>
<dbReference type="SUPFAM" id="SSF53335">
    <property type="entry name" value="S-adenosyl-L-methionine-dependent methyltransferases"/>
    <property type="match status" value="1"/>
</dbReference>
<dbReference type="InterPro" id="IPR029063">
    <property type="entry name" value="SAM-dependent_MTases_sf"/>
</dbReference>
<keyword evidence="2" id="KW-1185">Reference proteome</keyword>
<evidence type="ECO:0008006" key="3">
    <source>
        <dbReference type="Google" id="ProtNLM"/>
    </source>
</evidence>
<proteinExistence type="predicted"/>
<dbReference type="CDD" id="cd02440">
    <property type="entry name" value="AdoMet_MTases"/>
    <property type="match status" value="1"/>
</dbReference>
<gene>
    <name evidence="1" type="ORF">AWM68_02845</name>
</gene>
<comment type="caution">
    <text evidence="1">The sequence shown here is derived from an EMBL/GenBank/DDBJ whole genome shotgun (WGS) entry which is preliminary data.</text>
</comment>